<dbReference type="InterPro" id="IPR011527">
    <property type="entry name" value="ABC1_TM_dom"/>
</dbReference>
<accession>A0A840PL54</accession>
<keyword evidence="3 11" id="KW-0812">Transmembrane</keyword>
<sequence length="591" mass="62455">MTTATATTATTTTVRPGSRFRPILALLGPHRPLLVTAIVSGIAHHLVVLASAGVGAWVVSRAITGATADDLRGGLITLGLLLPLLALTPWLESYLAHVAAFRVLADVRGRVYAAFERLAPGYLLQRRSGDLGAAAISDVEQLELWFAHTLSPLISAVTVPVAALTALAVFHPALALALAPALILLALLPAWLRKRAAAQGARLRAELGELNAEAVDTLQGLRELLTSGAGGRQLDRLTGHDRRLLDAKLAHGRRSGLEHAVTNAATTFGLLAVLITAALLTSAGSLQPALFPVAVVLAATTFAPVIAVTDVARDLNLVIAAGDRIMTILTTPAPVTDRVTTPPPGPVEPRVRFTDVRFRYAADLPEAVAGVTFDIAPGESVALVGHSGAGKSTCASLLMRFWDVTGGAITIGGHDLRDFPQEDLRRLITLVPQDVYLFNIPIRDNIRLGRPDATEEEVETAARAAHAHEFITGLPDGYDTLPGELGARLSGGQRQRIAIARALLKDAPILIMDEAVSNLDAESEQEVAAAMTAARRDRTTLIIAHRLSTIRTADRVIVLDNGRIAETGAHDDLLTHDGAYTRLLAGQLTAT</sequence>
<dbReference type="PANTHER" id="PTHR24221">
    <property type="entry name" value="ATP-BINDING CASSETTE SUB-FAMILY B"/>
    <property type="match status" value="1"/>
</dbReference>
<dbReference type="InterPro" id="IPR039421">
    <property type="entry name" value="Type_1_exporter"/>
</dbReference>
<dbReference type="Gene3D" id="1.20.1560.10">
    <property type="entry name" value="ABC transporter type 1, transmembrane domain"/>
    <property type="match status" value="1"/>
</dbReference>
<dbReference type="Pfam" id="PF00664">
    <property type="entry name" value="ABC_membrane"/>
    <property type="match status" value="1"/>
</dbReference>
<dbReference type="Gene3D" id="3.40.50.300">
    <property type="entry name" value="P-loop containing nucleotide triphosphate hydrolases"/>
    <property type="match status" value="1"/>
</dbReference>
<reference evidence="14 15" key="1">
    <citation type="submission" date="2020-08" db="EMBL/GenBank/DDBJ databases">
        <title>Genomic Encyclopedia of Type Strains, Phase IV (KMG-IV): sequencing the most valuable type-strain genomes for metagenomic binning, comparative biology and taxonomic classification.</title>
        <authorList>
            <person name="Goeker M."/>
        </authorList>
    </citation>
    <scope>NUCLEOTIDE SEQUENCE [LARGE SCALE GENOMIC DNA]</scope>
    <source>
        <strain evidence="14 15">DSM 45615</strain>
    </source>
</reference>
<evidence type="ECO:0000256" key="3">
    <source>
        <dbReference type="ARBA" id="ARBA00022692"/>
    </source>
</evidence>
<evidence type="ECO:0000256" key="9">
    <source>
        <dbReference type="ARBA" id="ARBA00061644"/>
    </source>
</evidence>
<dbReference type="Pfam" id="PF00005">
    <property type="entry name" value="ABC_tran"/>
    <property type="match status" value="1"/>
</dbReference>
<dbReference type="InterPro" id="IPR003439">
    <property type="entry name" value="ABC_transporter-like_ATP-bd"/>
</dbReference>
<dbReference type="Proteomes" id="UP000578449">
    <property type="component" value="Unassembled WGS sequence"/>
</dbReference>
<dbReference type="InterPro" id="IPR017871">
    <property type="entry name" value="ABC_transporter-like_CS"/>
</dbReference>
<evidence type="ECO:0000313" key="14">
    <source>
        <dbReference type="EMBL" id="MBB5138350.1"/>
    </source>
</evidence>
<proteinExistence type="inferred from homology"/>
<evidence type="ECO:0000256" key="7">
    <source>
        <dbReference type="ARBA" id="ARBA00023136"/>
    </source>
</evidence>
<dbReference type="InterPro" id="IPR014223">
    <property type="entry name" value="ABC_CydC/D"/>
</dbReference>
<name>A0A840PL54_9ACTN</name>
<dbReference type="AlphaFoldDB" id="A0A840PL54"/>
<comment type="similarity">
    <text evidence="9">Belongs to the ABC transporter superfamily. Lipid exporter (TC 3.A.1.106) family.</text>
</comment>
<evidence type="ECO:0000259" key="12">
    <source>
        <dbReference type="PROSITE" id="PS50893"/>
    </source>
</evidence>
<dbReference type="SUPFAM" id="SSF52540">
    <property type="entry name" value="P-loop containing nucleoside triphosphate hydrolases"/>
    <property type="match status" value="1"/>
</dbReference>
<evidence type="ECO:0000256" key="2">
    <source>
        <dbReference type="ARBA" id="ARBA00022448"/>
    </source>
</evidence>
<evidence type="ECO:0000256" key="11">
    <source>
        <dbReference type="SAM" id="Phobius"/>
    </source>
</evidence>
<keyword evidence="2" id="KW-0813">Transport</keyword>
<dbReference type="FunFam" id="3.40.50.300:FF:000287">
    <property type="entry name" value="Multidrug ABC transporter ATP-binding protein"/>
    <property type="match status" value="1"/>
</dbReference>
<feature type="transmembrane region" description="Helical" evidence="11">
    <location>
        <begin position="289"/>
        <end position="308"/>
    </location>
</feature>
<feature type="domain" description="ABC transporter" evidence="12">
    <location>
        <begin position="351"/>
        <end position="586"/>
    </location>
</feature>
<dbReference type="PROSITE" id="PS50893">
    <property type="entry name" value="ABC_TRANSPORTER_2"/>
    <property type="match status" value="1"/>
</dbReference>
<dbReference type="PROSITE" id="PS00211">
    <property type="entry name" value="ABC_TRANSPORTER_1"/>
    <property type="match status" value="1"/>
</dbReference>
<evidence type="ECO:0000256" key="5">
    <source>
        <dbReference type="ARBA" id="ARBA00022840"/>
    </source>
</evidence>
<dbReference type="GO" id="GO:0034775">
    <property type="term" value="P:glutathione transmembrane transport"/>
    <property type="evidence" value="ECO:0007669"/>
    <property type="project" value="InterPro"/>
</dbReference>
<feature type="domain" description="ABC transmembrane type-1" evidence="13">
    <location>
        <begin position="35"/>
        <end position="317"/>
    </location>
</feature>
<dbReference type="PROSITE" id="PS50929">
    <property type="entry name" value="ABC_TM1F"/>
    <property type="match status" value="1"/>
</dbReference>
<organism evidence="14 15">
    <name type="scientific">Thermocatellispora tengchongensis</name>
    <dbReference type="NCBI Taxonomy" id="1073253"/>
    <lineage>
        <taxon>Bacteria</taxon>
        <taxon>Bacillati</taxon>
        <taxon>Actinomycetota</taxon>
        <taxon>Actinomycetes</taxon>
        <taxon>Streptosporangiales</taxon>
        <taxon>Streptosporangiaceae</taxon>
        <taxon>Thermocatellispora</taxon>
    </lineage>
</organism>
<keyword evidence="15" id="KW-1185">Reference proteome</keyword>
<evidence type="ECO:0000256" key="4">
    <source>
        <dbReference type="ARBA" id="ARBA00022741"/>
    </source>
</evidence>
<keyword evidence="4" id="KW-0547">Nucleotide-binding</keyword>
<evidence type="ECO:0000256" key="10">
    <source>
        <dbReference type="ARBA" id="ARBA00071747"/>
    </source>
</evidence>
<dbReference type="InterPro" id="IPR036640">
    <property type="entry name" value="ABC1_TM_sf"/>
</dbReference>
<evidence type="ECO:0000313" key="15">
    <source>
        <dbReference type="Proteomes" id="UP000578449"/>
    </source>
</evidence>
<dbReference type="EMBL" id="JACHGN010000023">
    <property type="protein sequence ID" value="MBB5138350.1"/>
    <property type="molecule type" value="Genomic_DNA"/>
</dbReference>
<feature type="transmembrane region" description="Helical" evidence="11">
    <location>
        <begin position="71"/>
        <end position="91"/>
    </location>
</feature>
<evidence type="ECO:0000259" key="13">
    <source>
        <dbReference type="PROSITE" id="PS50929"/>
    </source>
</evidence>
<dbReference type="GO" id="GO:0016887">
    <property type="term" value="F:ATP hydrolysis activity"/>
    <property type="evidence" value="ECO:0007669"/>
    <property type="project" value="InterPro"/>
</dbReference>
<gene>
    <name evidence="14" type="ORF">HNP84_008104</name>
</gene>
<dbReference type="InterPro" id="IPR027417">
    <property type="entry name" value="P-loop_NTPase"/>
</dbReference>
<comment type="function">
    <text evidence="8">ABC transporter involved in fatty acid import. Transmembrane domains (TMD) form a pore in the membrane and the ATP-binding domain (NBD) is responsible for energy generation.</text>
</comment>
<evidence type="ECO:0000256" key="1">
    <source>
        <dbReference type="ARBA" id="ARBA00004651"/>
    </source>
</evidence>
<keyword evidence="5" id="KW-0067">ATP-binding</keyword>
<dbReference type="GO" id="GO:0005524">
    <property type="term" value="F:ATP binding"/>
    <property type="evidence" value="ECO:0007669"/>
    <property type="project" value="UniProtKB-KW"/>
</dbReference>
<comment type="subcellular location">
    <subcellularLocation>
        <location evidence="1">Cell membrane</location>
        <topology evidence="1">Multi-pass membrane protein</topology>
    </subcellularLocation>
</comment>
<keyword evidence="6 11" id="KW-1133">Transmembrane helix</keyword>
<dbReference type="RefSeq" id="WP_185055234.1">
    <property type="nucleotide sequence ID" value="NZ_BAABIX010000019.1"/>
</dbReference>
<feature type="transmembrane region" description="Helical" evidence="11">
    <location>
        <begin position="169"/>
        <end position="192"/>
    </location>
</feature>
<evidence type="ECO:0000256" key="6">
    <source>
        <dbReference type="ARBA" id="ARBA00022989"/>
    </source>
</evidence>
<dbReference type="SUPFAM" id="SSF90123">
    <property type="entry name" value="ABC transporter transmembrane region"/>
    <property type="match status" value="1"/>
</dbReference>
<evidence type="ECO:0000256" key="8">
    <source>
        <dbReference type="ARBA" id="ARBA00055053"/>
    </source>
</evidence>
<dbReference type="GO" id="GO:0045454">
    <property type="term" value="P:cell redox homeostasis"/>
    <property type="evidence" value="ECO:0007669"/>
    <property type="project" value="InterPro"/>
</dbReference>
<dbReference type="NCBIfam" id="TIGR02868">
    <property type="entry name" value="CydC"/>
    <property type="match status" value="1"/>
</dbReference>
<dbReference type="GO" id="GO:0140359">
    <property type="term" value="F:ABC-type transporter activity"/>
    <property type="evidence" value="ECO:0007669"/>
    <property type="project" value="InterPro"/>
</dbReference>
<feature type="transmembrane region" description="Helical" evidence="11">
    <location>
        <begin position="260"/>
        <end position="283"/>
    </location>
</feature>
<keyword evidence="7 11" id="KW-0472">Membrane</keyword>
<feature type="transmembrane region" description="Helical" evidence="11">
    <location>
        <begin position="33"/>
        <end position="59"/>
    </location>
</feature>
<dbReference type="InterPro" id="IPR003593">
    <property type="entry name" value="AAA+_ATPase"/>
</dbReference>
<dbReference type="GO" id="GO:0005886">
    <property type="term" value="C:plasma membrane"/>
    <property type="evidence" value="ECO:0007669"/>
    <property type="project" value="UniProtKB-SubCell"/>
</dbReference>
<comment type="caution">
    <text evidence="14">The sequence shown here is derived from an EMBL/GenBank/DDBJ whole genome shotgun (WGS) entry which is preliminary data.</text>
</comment>
<dbReference type="SMART" id="SM00382">
    <property type="entry name" value="AAA"/>
    <property type="match status" value="1"/>
</dbReference>
<dbReference type="PANTHER" id="PTHR24221:SF654">
    <property type="entry name" value="ATP-BINDING CASSETTE SUB-FAMILY B MEMBER 6"/>
    <property type="match status" value="1"/>
</dbReference>
<protein>
    <recommendedName>
        <fullName evidence="10">Fatty acid ABC transporter ATP-binding/permease protein</fullName>
    </recommendedName>
</protein>